<organism evidence="1 2">
    <name type="scientific">Deinococcus xinjiangensis</name>
    <dbReference type="NCBI Taxonomy" id="457454"/>
    <lineage>
        <taxon>Bacteria</taxon>
        <taxon>Thermotogati</taxon>
        <taxon>Deinococcota</taxon>
        <taxon>Deinococci</taxon>
        <taxon>Deinococcales</taxon>
        <taxon>Deinococcaceae</taxon>
        <taxon>Deinococcus</taxon>
    </lineage>
</organism>
<dbReference type="InterPro" id="IPR019646">
    <property type="entry name" value="Aminoglyc_AdlTrfase"/>
</dbReference>
<gene>
    <name evidence="1" type="ORF">Dxin01_01368</name>
</gene>
<dbReference type="Pfam" id="PF10706">
    <property type="entry name" value="Aminoglyc_resit"/>
    <property type="match status" value="1"/>
</dbReference>
<dbReference type="RefSeq" id="WP_353541600.1">
    <property type="nucleotide sequence ID" value="NZ_BAABRN010000011.1"/>
</dbReference>
<accession>A0ABP9V8N6</accession>
<evidence type="ECO:0008006" key="3">
    <source>
        <dbReference type="Google" id="ProtNLM"/>
    </source>
</evidence>
<proteinExistence type="predicted"/>
<dbReference type="Proteomes" id="UP001458946">
    <property type="component" value="Unassembled WGS sequence"/>
</dbReference>
<dbReference type="InterPro" id="IPR043519">
    <property type="entry name" value="NT_sf"/>
</dbReference>
<name>A0ABP9V8N6_9DEIO</name>
<protein>
    <recommendedName>
        <fullName evidence="3">Aminoglycoside-2''-adenylyltransferase</fullName>
    </recommendedName>
</protein>
<evidence type="ECO:0000313" key="2">
    <source>
        <dbReference type="Proteomes" id="UP001458946"/>
    </source>
</evidence>
<reference evidence="1 2" key="1">
    <citation type="submission" date="2024-02" db="EMBL/GenBank/DDBJ databases">
        <title>Deinococcus xinjiangensis NBRC 107630.</title>
        <authorList>
            <person name="Ichikawa N."/>
            <person name="Katano-Makiyama Y."/>
            <person name="Hidaka K."/>
        </authorList>
    </citation>
    <scope>NUCLEOTIDE SEQUENCE [LARGE SCALE GENOMIC DNA]</scope>
    <source>
        <strain evidence="1 2">NBRC 107630</strain>
    </source>
</reference>
<sequence>MPQAVFPENQATLSALHEISALLHTNHIRFWLRGGWALDFLLGRETRPHGDLDLVVWQRHRHKLRPLLEAAGYAFKDRGLKAQLDFVKGSAKVSMVLLERQKNGDITPAGVPEWRWLPYLLGPERRFYGLSCRTLIPEQLIHEKLTYEGVAPLRPKDHESLRLLRDLVRKNDPSVRFAASPL</sequence>
<dbReference type="Gene3D" id="3.30.460.40">
    <property type="match status" value="1"/>
</dbReference>
<comment type="caution">
    <text evidence="1">The sequence shown here is derived from an EMBL/GenBank/DDBJ whole genome shotgun (WGS) entry which is preliminary data.</text>
</comment>
<keyword evidence="2" id="KW-1185">Reference proteome</keyword>
<dbReference type="SUPFAM" id="SSF81301">
    <property type="entry name" value="Nucleotidyltransferase"/>
    <property type="match status" value="1"/>
</dbReference>
<evidence type="ECO:0000313" key="1">
    <source>
        <dbReference type="EMBL" id="GAA5501632.1"/>
    </source>
</evidence>
<dbReference type="EMBL" id="BAABRN010000011">
    <property type="protein sequence ID" value="GAA5501632.1"/>
    <property type="molecule type" value="Genomic_DNA"/>
</dbReference>